<sequence length="462" mass="53820">MDDRLYLEKVFLLKAELKRALSMLALKEHFEFRVKKSCHARFEVGCKDKACKFALRATKLPKGEYWHFRTLHKKIMEEMNRKWGLRCLYGKAWQAKEYVESFVFDPPEESFQLLLSYFHMLERENLGTVTCVTIDREQQFKYCFWAFGSCIRGFSAIMRPVVAIDATHLKGRFKGILFVAHLGIKNVVEKVYKDTHHGLCNYHLGKNVKNRFKHEDVAVIFTMAANYYRARAQSSVRRCKLMTSKTVECVNSCLRHARKMPITILIECIRGMFQRWFHDQHNEALNLTTPLNPWATDLLNRRFNEACHFFVQAIDWVKFQVIGESKDRVVNLSTKECSCGEFQFDLLPCTHAMATISKCKCAAIEFCSDYYKTPFWAEGYAVPIRLVGHPSEWDIPDDVQQNVVLPLSWLSQAGRPRRKRIPSVGEGSGRRRCSQCKNYGHNRQNYRTPFASLPTNWETSSA</sequence>
<keyword evidence="2 4" id="KW-0863">Zinc-finger</keyword>
<name>A0AB32WC69_THECC</name>
<dbReference type="SMART" id="SM00575">
    <property type="entry name" value="ZnF_PMZ"/>
    <property type="match status" value="1"/>
</dbReference>
<evidence type="ECO:0000259" key="5">
    <source>
        <dbReference type="PROSITE" id="PS50966"/>
    </source>
</evidence>
<dbReference type="KEGG" id="tcc:108661988"/>
<reference evidence="7" key="2">
    <citation type="submission" date="2025-08" db="UniProtKB">
        <authorList>
            <consortium name="RefSeq"/>
        </authorList>
    </citation>
    <scope>IDENTIFICATION</scope>
</reference>
<protein>
    <submittedName>
        <fullName evidence="7">Uncharacterized protein LOC108661988</fullName>
    </submittedName>
</protein>
<dbReference type="Proteomes" id="UP000694886">
    <property type="component" value="Chromosome 5"/>
</dbReference>
<accession>A0AB32WC69</accession>
<gene>
    <name evidence="7" type="primary">LOC108661988</name>
</gene>
<dbReference type="PANTHER" id="PTHR31973">
    <property type="entry name" value="POLYPROTEIN, PUTATIVE-RELATED"/>
    <property type="match status" value="1"/>
</dbReference>
<evidence type="ECO:0000313" key="6">
    <source>
        <dbReference type="Proteomes" id="UP000694886"/>
    </source>
</evidence>
<evidence type="ECO:0000313" key="7">
    <source>
        <dbReference type="RefSeq" id="XP_017976474.1"/>
    </source>
</evidence>
<evidence type="ECO:0000256" key="4">
    <source>
        <dbReference type="PROSITE-ProRule" id="PRU00325"/>
    </source>
</evidence>
<feature type="domain" description="SWIM-type" evidence="5">
    <location>
        <begin position="319"/>
        <end position="360"/>
    </location>
</feature>
<dbReference type="AlphaFoldDB" id="A0AB32WC69"/>
<dbReference type="InterPro" id="IPR006564">
    <property type="entry name" value="Znf_PMZ"/>
</dbReference>
<dbReference type="InterPro" id="IPR004332">
    <property type="entry name" value="Transposase_MuDR"/>
</dbReference>
<dbReference type="PANTHER" id="PTHR31973:SF195">
    <property type="entry name" value="MUDR FAMILY TRANSPOSASE"/>
    <property type="match status" value="1"/>
</dbReference>
<keyword evidence="1" id="KW-0479">Metal-binding</keyword>
<dbReference type="Pfam" id="PF03108">
    <property type="entry name" value="DBD_Tnp_Mut"/>
    <property type="match status" value="1"/>
</dbReference>
<evidence type="ECO:0000256" key="3">
    <source>
        <dbReference type="ARBA" id="ARBA00022833"/>
    </source>
</evidence>
<evidence type="ECO:0000256" key="1">
    <source>
        <dbReference type="ARBA" id="ARBA00022723"/>
    </source>
</evidence>
<proteinExistence type="predicted"/>
<dbReference type="InterPro" id="IPR007527">
    <property type="entry name" value="Znf_SWIM"/>
</dbReference>
<reference evidence="6" key="1">
    <citation type="journal article" date="1997" name="Nucleic Acids Res.">
        <title>tRNAscan-SE: a program for improved detection of transfer RNA genes in genomic sequence.</title>
        <authorList>
            <person name="Lowe T.M."/>
            <person name="Eddy S.R."/>
        </authorList>
    </citation>
    <scope>NUCLEOTIDE SEQUENCE [LARGE SCALE GENOMIC DNA]</scope>
    <source>
        <strain evidence="6">r\B97-61/B2</strain>
    </source>
</reference>
<dbReference type="Gramene" id="Tc05v2_t013730.1">
    <property type="protein sequence ID" value="Tc05v2_p013730.1"/>
    <property type="gene ID" value="Tc05v2_g013730"/>
</dbReference>
<keyword evidence="3" id="KW-0862">Zinc</keyword>
<organism evidence="6 7">
    <name type="scientific">Theobroma cacao</name>
    <name type="common">Cacao</name>
    <name type="synonym">Cocoa</name>
    <dbReference type="NCBI Taxonomy" id="3641"/>
    <lineage>
        <taxon>Eukaryota</taxon>
        <taxon>Viridiplantae</taxon>
        <taxon>Streptophyta</taxon>
        <taxon>Embryophyta</taxon>
        <taxon>Tracheophyta</taxon>
        <taxon>Spermatophyta</taxon>
        <taxon>Magnoliopsida</taxon>
        <taxon>eudicotyledons</taxon>
        <taxon>Gunneridae</taxon>
        <taxon>Pentapetalae</taxon>
        <taxon>rosids</taxon>
        <taxon>malvids</taxon>
        <taxon>Malvales</taxon>
        <taxon>Malvaceae</taxon>
        <taxon>Byttnerioideae</taxon>
        <taxon>Theobroma</taxon>
    </lineage>
</organism>
<dbReference type="PROSITE" id="PS50966">
    <property type="entry name" value="ZF_SWIM"/>
    <property type="match status" value="1"/>
</dbReference>
<dbReference type="GeneID" id="108661988"/>
<dbReference type="Pfam" id="PF04434">
    <property type="entry name" value="SWIM"/>
    <property type="match status" value="1"/>
</dbReference>
<dbReference type="RefSeq" id="XP_017976474.1">
    <property type="nucleotide sequence ID" value="XM_018120985.1"/>
</dbReference>
<evidence type="ECO:0000256" key="2">
    <source>
        <dbReference type="ARBA" id="ARBA00022771"/>
    </source>
</evidence>
<dbReference type="GO" id="GO:0008270">
    <property type="term" value="F:zinc ion binding"/>
    <property type="evidence" value="ECO:0007669"/>
    <property type="project" value="UniProtKB-KW"/>
</dbReference>